<keyword evidence="3" id="KW-1185">Reference proteome</keyword>
<feature type="compositionally biased region" description="Basic residues" evidence="1">
    <location>
        <begin position="81"/>
        <end position="95"/>
    </location>
</feature>
<name>A0A4Z1K993_9HELO</name>
<sequence length="95" mass="10406">MEEYAQRAALNEAREALVKLAKIATAAVPSSVVASIFSMGGNFAAGEKSDGTNSRRNWRKGLRRQRKGATIDEENATRPHSIGKRSLLKGKMRFS</sequence>
<evidence type="ECO:0000256" key="1">
    <source>
        <dbReference type="SAM" id="MobiDB-lite"/>
    </source>
</evidence>
<evidence type="ECO:0000313" key="3">
    <source>
        <dbReference type="Proteomes" id="UP000297280"/>
    </source>
</evidence>
<organism evidence="2 3">
    <name type="scientific">Botrytis porri</name>
    <dbReference type="NCBI Taxonomy" id="87229"/>
    <lineage>
        <taxon>Eukaryota</taxon>
        <taxon>Fungi</taxon>
        <taxon>Dikarya</taxon>
        <taxon>Ascomycota</taxon>
        <taxon>Pezizomycotina</taxon>
        <taxon>Leotiomycetes</taxon>
        <taxon>Helotiales</taxon>
        <taxon>Sclerotiniaceae</taxon>
        <taxon>Botrytis</taxon>
    </lineage>
</organism>
<dbReference type="AlphaFoldDB" id="A0A4Z1K993"/>
<accession>A0A4Z1K993</accession>
<feature type="region of interest" description="Disordered" evidence="1">
    <location>
        <begin position="42"/>
        <end position="95"/>
    </location>
</feature>
<dbReference type="Proteomes" id="UP000297280">
    <property type="component" value="Unassembled WGS sequence"/>
</dbReference>
<protein>
    <submittedName>
        <fullName evidence="2">Uncharacterized protein</fullName>
    </submittedName>
</protein>
<dbReference type="STRING" id="87229.A0A4Z1K993"/>
<feature type="compositionally biased region" description="Basic residues" evidence="1">
    <location>
        <begin position="56"/>
        <end position="67"/>
    </location>
</feature>
<gene>
    <name evidence="2" type="ORF">BPOR_0883g00010</name>
</gene>
<proteinExistence type="predicted"/>
<evidence type="ECO:0000313" key="2">
    <source>
        <dbReference type="EMBL" id="TGO82230.1"/>
    </source>
</evidence>
<comment type="caution">
    <text evidence="2">The sequence shown here is derived from an EMBL/GenBank/DDBJ whole genome shotgun (WGS) entry which is preliminary data.</text>
</comment>
<reference evidence="2 3" key="1">
    <citation type="submission" date="2017-12" db="EMBL/GenBank/DDBJ databases">
        <title>Comparative genomics of Botrytis spp.</title>
        <authorList>
            <person name="Valero-Jimenez C.A."/>
            <person name="Tapia P."/>
            <person name="Veloso J."/>
            <person name="Silva-Moreno E."/>
            <person name="Staats M."/>
            <person name="Valdes J.H."/>
            <person name="Van Kan J.A.L."/>
        </authorList>
    </citation>
    <scope>NUCLEOTIDE SEQUENCE [LARGE SCALE GENOMIC DNA]</scope>
    <source>
        <strain evidence="2 3">MUCL3349</strain>
    </source>
</reference>
<dbReference type="EMBL" id="PQXO01000878">
    <property type="protein sequence ID" value="TGO82230.1"/>
    <property type="molecule type" value="Genomic_DNA"/>
</dbReference>